<organism evidence="2 3">
    <name type="scientific">Durusdinium trenchii</name>
    <dbReference type="NCBI Taxonomy" id="1381693"/>
    <lineage>
        <taxon>Eukaryota</taxon>
        <taxon>Sar</taxon>
        <taxon>Alveolata</taxon>
        <taxon>Dinophyceae</taxon>
        <taxon>Suessiales</taxon>
        <taxon>Symbiodiniaceae</taxon>
        <taxon>Durusdinium</taxon>
    </lineage>
</organism>
<dbReference type="Gene3D" id="3.60.110.10">
    <property type="entry name" value="Carbon-nitrogen hydrolase"/>
    <property type="match status" value="1"/>
</dbReference>
<feature type="transmembrane region" description="Helical" evidence="1">
    <location>
        <begin position="606"/>
        <end position="624"/>
    </location>
</feature>
<dbReference type="InterPro" id="IPR036526">
    <property type="entry name" value="C-N_Hydrolase_sf"/>
</dbReference>
<feature type="transmembrane region" description="Helical" evidence="1">
    <location>
        <begin position="871"/>
        <end position="896"/>
    </location>
</feature>
<keyword evidence="1" id="KW-0472">Membrane</keyword>
<feature type="transmembrane region" description="Helical" evidence="1">
    <location>
        <begin position="124"/>
        <end position="142"/>
    </location>
</feature>
<feature type="transmembrane region" description="Helical" evidence="1">
    <location>
        <begin position="488"/>
        <end position="510"/>
    </location>
</feature>
<feature type="transmembrane region" description="Helical" evidence="1">
    <location>
        <begin position="230"/>
        <end position="250"/>
    </location>
</feature>
<comment type="caution">
    <text evidence="2">The sequence shown here is derived from an EMBL/GenBank/DDBJ whole genome shotgun (WGS) entry which is preliminary data.</text>
</comment>
<feature type="transmembrane region" description="Helical" evidence="1">
    <location>
        <begin position="644"/>
        <end position="670"/>
    </location>
</feature>
<feature type="transmembrane region" description="Helical" evidence="1">
    <location>
        <begin position="99"/>
        <end position="118"/>
    </location>
</feature>
<protein>
    <recommendedName>
        <fullName evidence="4">CN hydrolase domain-containing protein</fullName>
    </recommendedName>
</protein>
<dbReference type="EMBL" id="CAXAMN010020113">
    <property type="protein sequence ID" value="CAK9055692.1"/>
    <property type="molecule type" value="Genomic_DNA"/>
</dbReference>
<evidence type="ECO:0000313" key="3">
    <source>
        <dbReference type="Proteomes" id="UP001642484"/>
    </source>
</evidence>
<gene>
    <name evidence="2" type="ORF">CCMP2556_LOCUS27683</name>
</gene>
<evidence type="ECO:0000256" key="1">
    <source>
        <dbReference type="SAM" id="Phobius"/>
    </source>
</evidence>
<reference evidence="2 3" key="1">
    <citation type="submission" date="2024-02" db="EMBL/GenBank/DDBJ databases">
        <authorList>
            <person name="Chen Y."/>
            <person name="Shah S."/>
            <person name="Dougan E. K."/>
            <person name="Thang M."/>
            <person name="Chan C."/>
        </authorList>
    </citation>
    <scope>NUCLEOTIDE SEQUENCE [LARGE SCALE GENOMIC DNA]</scope>
</reference>
<name>A0ABP0MW02_9DINO</name>
<sequence>MYSLPQRNSHRSHWLVSCQEPSGAMAPPDAEIEAGQKLLPEDGGKSTVAEGARPSNELLVGVFLVALVTKLFTNLEAIPGMSTISMLCCCLLAEWLEQLWAFLLCLVPVGIMLGLSTWGYLQVSALAICVALQIPLTIAYLAHRWLTQRHPELWSVTLAFPCINTALWVLSFFFLPIGSIASPAYDLAGQSLLLTQCSAWFGRSGVTFILSWLAAAGAHRCANSKATGGFRASLATLFVILLAGGVRFYAPTVFMGMTFIPPGGEPSEYHRVSCLSYMADVYNATKERLDAGDTIIMHTEQGTDVRNGPPVPRYQELLREHYDKTRVEALAVLSFFENKRSWYHLVTRNGSVMSYAKNHPVPVLESGLLPGIQPPSVASVTVGAVGAAEISVTGTICFDTDFPSLTRSLSTADVLLESSATWGNIGRQHLHGHQYAAVENGQTLVKCTYNGFTGAINPYGSIVTQLPQTTGVVTFLVPRFPKLTVFPMLHWAFDSVVSVAACLWLLLALVSLGNRLLRLKPENLQVEEVDDSQWAPGDQVRLVGLHDGSAGEELQKLNSSLGLLQRRVLKSKWLVQVQKKTFTVRGANLRVCTEAESRRWGPLGPWPWLTGAGLLATGLVLLGTELSVRRIRQLRGAERAPGMAIALLPMLAVCGSFFWIVGTVAGCYAMHESLQDPEVRFPQISELAVGPNGAKMLYRLGFGSAAMLLAATVQLHSELALPQLPGGQHGDAGESFTFYGLCSAFGVGLQGLALLEPHLSMQTLLHLAGALGFFYGAWCHMGAAQSLYLPTVPNEDHPGYQEALEAFEAAEESKLLNVPVVHFLVLLRHKVLMRGPLLVFLVPLLSQFAERSENATAQSPRTRSLMGLVQWLVVLNFALIFLSYGPELSVAAFLALPDE</sequence>
<feature type="transmembrane region" description="Helical" evidence="1">
    <location>
        <begin position="154"/>
        <end position="180"/>
    </location>
</feature>
<keyword evidence="1" id="KW-1133">Transmembrane helix</keyword>
<dbReference type="SUPFAM" id="SSF56317">
    <property type="entry name" value="Carbon-nitrogen hydrolase"/>
    <property type="match status" value="1"/>
</dbReference>
<proteinExistence type="predicted"/>
<keyword evidence="1" id="KW-0812">Transmembrane</keyword>
<accession>A0ABP0MW02</accession>
<evidence type="ECO:0000313" key="2">
    <source>
        <dbReference type="EMBL" id="CAK9055692.1"/>
    </source>
</evidence>
<evidence type="ECO:0008006" key="4">
    <source>
        <dbReference type="Google" id="ProtNLM"/>
    </source>
</evidence>
<keyword evidence="3" id="KW-1185">Reference proteome</keyword>
<dbReference type="Proteomes" id="UP001642484">
    <property type="component" value="Unassembled WGS sequence"/>
</dbReference>
<feature type="transmembrane region" description="Helical" evidence="1">
    <location>
        <begin position="200"/>
        <end position="218"/>
    </location>
</feature>